<evidence type="ECO:0000256" key="5">
    <source>
        <dbReference type="ARBA" id="ARBA00022670"/>
    </source>
</evidence>
<keyword evidence="9" id="KW-0884">PQQ biosynthesis</keyword>
<evidence type="ECO:0000259" key="15">
    <source>
        <dbReference type="Pfam" id="PF22456"/>
    </source>
</evidence>
<dbReference type="RefSeq" id="WP_109716325.1">
    <property type="nucleotide sequence ID" value="NZ_QGHF01000001.1"/>
</dbReference>
<comment type="caution">
    <text evidence="16">The sequence shown here is derived from an EMBL/GenBank/DDBJ whole genome shotgun (WGS) entry which is preliminary data.</text>
</comment>
<dbReference type="OrthoDB" id="9811314at2"/>
<dbReference type="AlphaFoldDB" id="A0A2V2BT06"/>
<dbReference type="GO" id="GO:0006508">
    <property type="term" value="P:proteolysis"/>
    <property type="evidence" value="ECO:0007669"/>
    <property type="project" value="UniProtKB-KW"/>
</dbReference>
<dbReference type="InterPro" id="IPR011844">
    <property type="entry name" value="PQQ_synth_PqqF"/>
</dbReference>
<evidence type="ECO:0000256" key="11">
    <source>
        <dbReference type="ARBA" id="ARBA00024932"/>
    </source>
</evidence>
<dbReference type="Gene3D" id="3.30.830.10">
    <property type="entry name" value="Metalloenzyme, LuxS/M16 peptidase-like"/>
    <property type="match status" value="2"/>
</dbReference>
<dbReference type="InterPro" id="IPR011765">
    <property type="entry name" value="Pept_M16_N"/>
</dbReference>
<dbReference type="GO" id="GO:0004222">
    <property type="term" value="F:metalloendopeptidase activity"/>
    <property type="evidence" value="ECO:0007669"/>
    <property type="project" value="InterPro"/>
</dbReference>
<dbReference type="InterPro" id="IPR001431">
    <property type="entry name" value="Pept_M16_Zn_BS"/>
</dbReference>
<keyword evidence="8" id="KW-0862">Zinc</keyword>
<dbReference type="SUPFAM" id="SSF63411">
    <property type="entry name" value="LuxS/MPP-like metallohydrolase"/>
    <property type="match status" value="2"/>
</dbReference>
<protein>
    <recommendedName>
        <fullName evidence="4">Coenzyme PQQ synthesis protein F</fullName>
    </recommendedName>
    <alternativeName>
        <fullName evidence="12">Pyrroloquinoline quinone biosynthesis protein F</fullName>
    </alternativeName>
</protein>
<comment type="similarity">
    <text evidence="3">Belongs to the peptidase M16 family.</text>
</comment>
<evidence type="ECO:0000259" key="13">
    <source>
        <dbReference type="Pfam" id="PF00675"/>
    </source>
</evidence>
<dbReference type="Proteomes" id="UP000245981">
    <property type="component" value="Unassembled WGS sequence"/>
</dbReference>
<dbReference type="Pfam" id="PF22454">
    <property type="entry name" value="PQQ_syn_pqqF_N_2"/>
    <property type="match status" value="1"/>
</dbReference>
<evidence type="ECO:0000256" key="3">
    <source>
        <dbReference type="ARBA" id="ARBA00007261"/>
    </source>
</evidence>
<feature type="domain" description="Coenzyme PQQ synthesis protein F N-terminal lobe" evidence="14">
    <location>
        <begin position="252"/>
        <end position="381"/>
    </location>
</feature>
<sequence>MHTRCLQLNGLKVTLIHQPEASQSAALVSVAAGSHDEPDSWPGLAHLLEHLLFTGSQRWPNDGRLMSWVQACGGQVNASTQARQSAYFFEVAPENFSEGLLRLQDMLSAPRLTLEAIRQEIAVIDAEYRLLQHHAPARAEAAIFTPVTFPAVFQRFQTGNRAVFGDNVTELHAALQAFHQRFYHPENMTLWLQGPQSLEVLTGLAETFTAAFSPRPLQLRKRARIASQPVQLSPDRSLALQQEGPSALWQSWLLPAAFRDSVTLVREFLLDDAPGGLLATLHARNIATGLQVKWLYRSDTTDWLAITVVSEQPAPVMALLNAFLQALSRTTTAQRQHYWQLAQQRLAAQSPLMQLQARALGFAAVGECPDISALLSELSTRAATTLFCTADMQGEKLLIQGYELALATWQVPAHRCPPVDWSFYPQQSPFPLSDAPTDVAVLPHIAPDRSPGTLVLRPELFTTLAAGPAYDHALRPVFAVLRHFAASGEWRDVQGVWQLRLQLPSDKTLLSAALAQLLQRLSQPARASSPHIPGIAIRELLRQLPYQLATSVEPAGWRAVLLGGDADQQRIVAQQLSVLKVNSPTRPARASVAGETCIPQATDDSAVLLFIPLDDGQQLAALRALALICEPRFYQRYRVEQPVGYVVSCRYHRSVDTDGLLFALQSPDCPASTLIQFCEAFLHDMTPGVAQCDINPIKTQLMGMKEDPEVAALRQANGLTNLEPEKVASLTQEAVQQLHQRLLTCRHRWRILYTKGKN</sequence>
<feature type="domain" description="Peptidase M16 N-terminal" evidence="13">
    <location>
        <begin position="12"/>
        <end position="133"/>
    </location>
</feature>
<dbReference type="GO" id="GO:0018189">
    <property type="term" value="P:pyrroloquinoline quinone biosynthetic process"/>
    <property type="evidence" value="ECO:0007669"/>
    <property type="project" value="UniProtKB-UniPathway"/>
</dbReference>
<keyword evidence="6" id="KW-0479">Metal-binding</keyword>
<dbReference type="STRING" id="574096.HA38_05635"/>
<proteinExistence type="inferred from homology"/>
<dbReference type="EMBL" id="QGHF01000001">
    <property type="protein sequence ID" value="PWL00712.1"/>
    <property type="molecule type" value="Genomic_DNA"/>
</dbReference>
<keyword evidence="5" id="KW-0645">Protease</keyword>
<comment type="pathway">
    <text evidence="2">Cofactor biosynthesis; pyrroloquinoline quinone biosynthesis.</text>
</comment>
<evidence type="ECO:0000256" key="4">
    <source>
        <dbReference type="ARBA" id="ARBA00015088"/>
    </source>
</evidence>
<dbReference type="InterPro" id="IPR054740">
    <property type="entry name" value="PqqF_N_2"/>
</dbReference>
<evidence type="ECO:0000256" key="2">
    <source>
        <dbReference type="ARBA" id="ARBA00004886"/>
    </source>
</evidence>
<evidence type="ECO:0000259" key="14">
    <source>
        <dbReference type="Pfam" id="PF22454"/>
    </source>
</evidence>
<reference evidence="16 17" key="1">
    <citation type="submission" date="2018-05" db="EMBL/GenBank/DDBJ databases">
        <title>Genomic Encyclopedia of Type Strains, Phase IV (KMG-V): Genome sequencing to study the core and pangenomes of soil and plant-associated prokaryotes.</title>
        <authorList>
            <person name="Whitman W."/>
        </authorList>
    </citation>
    <scope>NUCLEOTIDE SEQUENCE [LARGE SCALE GENOMIC DNA]</scope>
    <source>
        <strain evidence="16 17">PNA 200-10</strain>
    </source>
</reference>
<dbReference type="NCBIfam" id="TIGR02110">
    <property type="entry name" value="PQQ_syn_pqqF"/>
    <property type="match status" value="1"/>
</dbReference>
<keyword evidence="10" id="KW-0482">Metalloprotease</keyword>
<accession>A0A2V2BT06</accession>
<organism evidence="16 17">
    <name type="scientific">Pantoea allii</name>
    <dbReference type="NCBI Taxonomy" id="574096"/>
    <lineage>
        <taxon>Bacteria</taxon>
        <taxon>Pseudomonadati</taxon>
        <taxon>Pseudomonadota</taxon>
        <taxon>Gammaproteobacteria</taxon>
        <taxon>Enterobacterales</taxon>
        <taxon>Erwiniaceae</taxon>
        <taxon>Pantoea</taxon>
    </lineage>
</organism>
<keyword evidence="7" id="KW-0378">Hydrolase</keyword>
<dbReference type="InterPro" id="IPR011249">
    <property type="entry name" value="Metalloenz_LuxS/M16"/>
</dbReference>
<dbReference type="UniPathway" id="UPA00539"/>
<evidence type="ECO:0000256" key="12">
    <source>
        <dbReference type="ARBA" id="ARBA00030977"/>
    </source>
</evidence>
<evidence type="ECO:0000256" key="7">
    <source>
        <dbReference type="ARBA" id="ARBA00022801"/>
    </source>
</evidence>
<comment type="cofactor">
    <cofactor evidence="1">
        <name>Zn(2+)</name>
        <dbReference type="ChEBI" id="CHEBI:29105"/>
    </cofactor>
</comment>
<dbReference type="PANTHER" id="PTHR43690">
    <property type="entry name" value="NARDILYSIN"/>
    <property type="match status" value="1"/>
</dbReference>
<dbReference type="InterPro" id="IPR050626">
    <property type="entry name" value="Peptidase_M16"/>
</dbReference>
<evidence type="ECO:0000313" key="16">
    <source>
        <dbReference type="EMBL" id="PWL00712.1"/>
    </source>
</evidence>
<evidence type="ECO:0000256" key="8">
    <source>
        <dbReference type="ARBA" id="ARBA00022833"/>
    </source>
</evidence>
<dbReference type="GO" id="GO:0008270">
    <property type="term" value="F:zinc ion binding"/>
    <property type="evidence" value="ECO:0007669"/>
    <property type="project" value="InterPro"/>
</dbReference>
<evidence type="ECO:0000256" key="10">
    <source>
        <dbReference type="ARBA" id="ARBA00023049"/>
    </source>
</evidence>
<evidence type="ECO:0000256" key="6">
    <source>
        <dbReference type="ARBA" id="ARBA00022723"/>
    </source>
</evidence>
<comment type="function">
    <text evidence="11">Required for coenzyme pyrroloquinoline quinone (PQQ) biosynthesis. It is thought that this protein is a protease that cleaves peptides bond in a small peptide (gene pqqA), providing the glutamate and tyrosine residues which are necessary for the synthesis of PQQ.</text>
</comment>
<dbReference type="PANTHER" id="PTHR43690:SF18">
    <property type="entry name" value="INSULIN-DEGRADING ENZYME-RELATED"/>
    <property type="match status" value="1"/>
</dbReference>
<dbReference type="Pfam" id="PF00675">
    <property type="entry name" value="Peptidase_M16"/>
    <property type="match status" value="1"/>
</dbReference>
<feature type="domain" description="Coenzyme PQQ synthesis protein F-like C-terminal lobe" evidence="15">
    <location>
        <begin position="625"/>
        <end position="695"/>
    </location>
</feature>
<name>A0A2V2BT06_9GAMM</name>
<dbReference type="PROSITE" id="PS00143">
    <property type="entry name" value="INSULINASE"/>
    <property type="match status" value="1"/>
</dbReference>
<gene>
    <name evidence="16" type="ORF">C7431_101524</name>
</gene>
<evidence type="ECO:0000313" key="17">
    <source>
        <dbReference type="Proteomes" id="UP000245981"/>
    </source>
</evidence>
<dbReference type="Pfam" id="PF22456">
    <property type="entry name" value="PqqF-like_C_4"/>
    <property type="match status" value="1"/>
</dbReference>
<dbReference type="InterPro" id="IPR054734">
    <property type="entry name" value="PqqF-like_C_4"/>
</dbReference>
<evidence type="ECO:0000256" key="9">
    <source>
        <dbReference type="ARBA" id="ARBA00022905"/>
    </source>
</evidence>
<evidence type="ECO:0000256" key="1">
    <source>
        <dbReference type="ARBA" id="ARBA00001947"/>
    </source>
</evidence>